<feature type="domain" description="DUF202" evidence="6">
    <location>
        <begin position="4"/>
        <end position="69"/>
    </location>
</feature>
<reference evidence="7 8" key="1">
    <citation type="journal article" date="2009" name="Stand. Genomic Sci.">
        <title>Complete genome sequence of Stackebrandtia nassauensis type strain (LLR-40K-21).</title>
        <authorList>
            <person name="Munk C."/>
            <person name="Lapidus A."/>
            <person name="Copeland A."/>
            <person name="Jando M."/>
            <person name="Mayilraj S."/>
            <person name="Glavina Del Rio T."/>
            <person name="Nolan M."/>
            <person name="Chen F."/>
            <person name="Lucas S."/>
            <person name="Tice H."/>
            <person name="Cheng J.F."/>
            <person name="Han C."/>
            <person name="Detter J.C."/>
            <person name="Bruce D."/>
            <person name="Goodwin L."/>
            <person name="Chain P."/>
            <person name="Pitluck S."/>
            <person name="Goker M."/>
            <person name="Ovchinikova G."/>
            <person name="Pati A."/>
            <person name="Ivanova N."/>
            <person name="Mavromatis K."/>
            <person name="Chen A."/>
            <person name="Palaniappan K."/>
            <person name="Land M."/>
            <person name="Hauser L."/>
            <person name="Chang Y.J."/>
            <person name="Jeffries C.D."/>
            <person name="Bristow J."/>
            <person name="Eisen J.A."/>
            <person name="Markowitz V."/>
            <person name="Hugenholtz P."/>
            <person name="Kyrpides N.C."/>
            <person name="Klenk H.P."/>
        </authorList>
    </citation>
    <scope>NUCLEOTIDE SEQUENCE [LARGE SCALE GENOMIC DNA]</scope>
    <source>
        <strain evidence="8">DSM 44728 / CIP 108903 / NRRL B-16338 / NBRC 102104 / LLR-40K-21</strain>
    </source>
</reference>
<evidence type="ECO:0000256" key="1">
    <source>
        <dbReference type="ARBA" id="ARBA00004127"/>
    </source>
</evidence>
<dbReference type="HOGENOM" id="CLU_150487_0_0_11"/>
<dbReference type="AlphaFoldDB" id="D3QA21"/>
<evidence type="ECO:0000256" key="3">
    <source>
        <dbReference type="ARBA" id="ARBA00022989"/>
    </source>
</evidence>
<feature type="transmembrane region" description="Helical" evidence="5">
    <location>
        <begin position="43"/>
        <end position="60"/>
    </location>
</feature>
<name>D3QA21_STANL</name>
<dbReference type="Pfam" id="PF02656">
    <property type="entry name" value="DUF202"/>
    <property type="match status" value="1"/>
</dbReference>
<keyword evidence="2 5" id="KW-0812">Transmembrane</keyword>
<dbReference type="GO" id="GO:0012505">
    <property type="term" value="C:endomembrane system"/>
    <property type="evidence" value="ECO:0007669"/>
    <property type="project" value="UniProtKB-SubCell"/>
</dbReference>
<dbReference type="InterPro" id="IPR003807">
    <property type="entry name" value="DUF202"/>
</dbReference>
<protein>
    <recommendedName>
        <fullName evidence="6">DUF202 domain-containing protein</fullName>
    </recommendedName>
</protein>
<accession>D3QA21</accession>
<dbReference type="RefSeq" id="WP_013016304.1">
    <property type="nucleotide sequence ID" value="NC_013947.1"/>
</dbReference>
<comment type="subcellular location">
    <subcellularLocation>
        <location evidence="1">Endomembrane system</location>
        <topology evidence="1">Multi-pass membrane protein</topology>
    </subcellularLocation>
</comment>
<dbReference type="STRING" id="446470.Snas_1023"/>
<proteinExistence type="predicted"/>
<keyword evidence="3 5" id="KW-1133">Transmembrane helix</keyword>
<evidence type="ECO:0000256" key="5">
    <source>
        <dbReference type="SAM" id="Phobius"/>
    </source>
</evidence>
<evidence type="ECO:0000313" key="8">
    <source>
        <dbReference type="Proteomes" id="UP000000844"/>
    </source>
</evidence>
<organism evidence="7 8">
    <name type="scientific">Stackebrandtia nassauensis (strain DSM 44728 / CIP 108903 / NRRL B-16338 / NBRC 102104 / LLR-40K-21)</name>
    <dbReference type="NCBI Taxonomy" id="446470"/>
    <lineage>
        <taxon>Bacteria</taxon>
        <taxon>Bacillati</taxon>
        <taxon>Actinomycetota</taxon>
        <taxon>Actinomycetes</taxon>
        <taxon>Glycomycetales</taxon>
        <taxon>Glycomycetaceae</taxon>
        <taxon>Stackebrandtia</taxon>
    </lineage>
</organism>
<dbReference type="eggNOG" id="ENOG5033DSM">
    <property type="taxonomic scope" value="Bacteria"/>
</dbReference>
<evidence type="ECO:0000256" key="4">
    <source>
        <dbReference type="ARBA" id="ARBA00023136"/>
    </source>
</evidence>
<evidence type="ECO:0000313" key="7">
    <source>
        <dbReference type="EMBL" id="ADD40733.1"/>
    </source>
</evidence>
<dbReference type="Proteomes" id="UP000000844">
    <property type="component" value="Chromosome"/>
</dbReference>
<dbReference type="OrthoDB" id="3701077at2"/>
<keyword evidence="8" id="KW-1185">Reference proteome</keyword>
<keyword evidence="4 5" id="KW-0472">Membrane</keyword>
<evidence type="ECO:0000259" key="6">
    <source>
        <dbReference type="Pfam" id="PF02656"/>
    </source>
</evidence>
<gene>
    <name evidence="7" type="ordered locus">Snas_1023</name>
</gene>
<sequence length="99" mass="10425">MRDRGAQPERTRLAWRRTILTATVVTILCVRQALSPGPTPRAVLLAAVIALAWVGLVAGAQLRIRTLARARPGAMRPPWPALASVGVLTLAALAALTVG</sequence>
<dbReference type="KEGG" id="sna:Snas_1023"/>
<evidence type="ECO:0000256" key="2">
    <source>
        <dbReference type="ARBA" id="ARBA00022692"/>
    </source>
</evidence>
<dbReference type="EMBL" id="CP001778">
    <property type="protein sequence ID" value="ADD40733.1"/>
    <property type="molecule type" value="Genomic_DNA"/>
</dbReference>
<feature type="transmembrane region" description="Helical" evidence="5">
    <location>
        <begin position="81"/>
        <end position="98"/>
    </location>
</feature>